<name>A0A7Z2ZTG7_9BURK</name>
<dbReference type="Proteomes" id="UP000502415">
    <property type="component" value="Chromosome"/>
</dbReference>
<evidence type="ECO:0000259" key="1">
    <source>
        <dbReference type="Pfam" id="PF14331"/>
    </source>
</evidence>
<evidence type="ECO:0000313" key="3">
    <source>
        <dbReference type="Proteomes" id="UP000502415"/>
    </source>
</evidence>
<keyword evidence="3" id="KW-1185">Reference proteome</keyword>
<accession>A0A7Z2ZTG7</accession>
<dbReference type="RefSeq" id="WP_170203612.1">
    <property type="nucleotide sequence ID" value="NZ_CP051685.1"/>
</dbReference>
<dbReference type="Pfam" id="PF14331">
    <property type="entry name" value="IcmF-related_N"/>
    <property type="match status" value="1"/>
</dbReference>
<dbReference type="InterPro" id="IPR025743">
    <property type="entry name" value="TssM1_N"/>
</dbReference>
<dbReference type="PANTHER" id="PTHR36153">
    <property type="entry name" value="INNER MEMBRANE PROTEIN-RELATED"/>
    <property type="match status" value="1"/>
</dbReference>
<protein>
    <recommendedName>
        <fullName evidence="1">Type VI secretion system component TssM1 N-terminal domain-containing protein</fullName>
    </recommendedName>
</protein>
<proteinExistence type="predicted"/>
<dbReference type="KEGG" id="mfy:HH212_17330"/>
<gene>
    <name evidence="2" type="ORF">HH212_17330</name>
</gene>
<feature type="domain" description="Type VI secretion system component TssM1 N-terminal" evidence="1">
    <location>
        <begin position="145"/>
        <end position="441"/>
    </location>
</feature>
<reference evidence="2 3" key="1">
    <citation type="submission" date="2020-04" db="EMBL/GenBank/DDBJ databases">
        <title>Genome sequencing of novel species.</title>
        <authorList>
            <person name="Heo J."/>
            <person name="Kim S.-J."/>
            <person name="Kim J.-S."/>
            <person name="Hong S.-B."/>
            <person name="Kwon S.-W."/>
        </authorList>
    </citation>
    <scope>NUCLEOTIDE SEQUENCE [LARGE SCALE GENOMIC DNA]</scope>
    <source>
        <strain evidence="2 3">GN2-R2</strain>
    </source>
</reference>
<organism evidence="2 3">
    <name type="scientific">Massilia forsythiae</name>
    <dbReference type="NCBI Taxonomy" id="2728020"/>
    <lineage>
        <taxon>Bacteria</taxon>
        <taxon>Pseudomonadati</taxon>
        <taxon>Pseudomonadota</taxon>
        <taxon>Betaproteobacteria</taxon>
        <taxon>Burkholderiales</taxon>
        <taxon>Oxalobacteraceae</taxon>
        <taxon>Telluria group</taxon>
        <taxon>Massilia</taxon>
    </lineage>
</organism>
<dbReference type="EMBL" id="CP051685">
    <property type="protein sequence ID" value="QJE01573.1"/>
    <property type="molecule type" value="Genomic_DNA"/>
</dbReference>
<dbReference type="InterPro" id="IPR053156">
    <property type="entry name" value="T6SS_TssM-like"/>
</dbReference>
<sequence>MGFLSDNIAIVTLLALTLLVLLLLGVVVWAAMKGAGQAGKPAAPKERRISSDSLRQSFRVAVELIEANLAARAERYNLNWTLVLNEGSHGRELPLTQSGLPSALSADSTLTASGQGISWNFFDQGVAIQLQTQYLGSPDPADAGSNGTWDAFLGLCRSYRPDRPFDGIVLALPASLFLGADGDGGEGEEGQGQLEVIARAKAIHRRLWLAQNRLALRFPIYIAIADCEAIPGFARFAAALPEALRRSMLGWSSPHELAAPYQAHWIDTAFNEIGRSLSDAGAELCALEPAGADSSAYFLLPAQVERLRAGVKLFADELMRPSAYHEPFLLRGIYLTGDCSDAAVLAGAGASAGTDADAPAMLPGDGLLPLDGLPAALPDGALEPVLDERAILAPGQPGQASTVPAFLRDIFERKIFAETGLVRSASSQRMRRPAINRALRWGALALPALWLAGLGFGTARLYTMSDQMVVYLKSLNRDTAGTLQAGLGRSADPARSRQRAVDALVNIERMDAAHVGSFFMPGSWSWFDGLHDRLQQRMEKGFADNAFDPLRRATYQRMSDLTGVPVDPVSGGLIVGAQCTLPQNWAQNTSGGASALNVEDLPEFGATLQYLAQLEQTEKLLAAMMRLKSPRTGPASGDDLALVVHMLLGVDLSGNPARTAALFRQVAQSVPSLTIEPLQEAAACSFRQAMRATTRRLFAENGMLAAEQQIGENARTLLDAGPRPADPGAVLQAWQQLRIGLRVQERYMAGGKGAWMRGETLAPGPAWDNMLLRTEQLALLGKPAADEARRQAAAGFLQFQSAWQAALGADPLIGGMGSGIEWSETAHGWAFAEDRKALLDGLSGVLGQPWMKFNAAVRLPEVAPGSTVSWDATRLDQALALADARKRFQTDLLPRFPAQLQASAATLADMGLVQSARDLLSQAYFVSAREIQAPASEAGRGRALRLRSWLEDMGAGAAAEELNGVLVRDALSRLQVLDEMLARAQPFVPRDRAFRGWSGEKGPLLDAFGAVDAAGLNGYVAQQQSFIEAAGKDAEVLLLQIGNVQPGNALVARWQATVADLQRYRLKSPTSSLLGLEQFVLNGAVDIDAGNCLDKLSARAAQQRGADLFAERLQALQSGLAARCRELGQAGFDDAWNRFATAFNRDLSNRSPFRAASFDAAARGERASAADAGDVGSALKLFERVPASVQANAARAGAPPNLRKVSEQMQAVHDLLAPLYPAEDGQAAGIDVTAEFRANQGAEVDGNKIIDWSLAIGAQTLRQRDPARLLRWEPGMPVTLTLRLAQDGPTVPKADPAQPDLAVEQRTVSFRFDDPWALLGFVAAHRDGDSGARAQLLRFEFPTSQVGEGGRVQVRDGRARVFVRLTLSAPGKRTALAWPSAFPVKVPTW</sequence>
<evidence type="ECO:0000313" key="2">
    <source>
        <dbReference type="EMBL" id="QJE01573.1"/>
    </source>
</evidence>
<dbReference type="PANTHER" id="PTHR36153:SF1">
    <property type="entry name" value="TYPE VI SECRETION SYSTEM COMPONENT TSSM1"/>
    <property type="match status" value="1"/>
</dbReference>